<protein>
    <recommendedName>
        <fullName evidence="10">E3 ubiquitin-protein ligase</fullName>
        <ecNumber evidence="10">2.3.2.27</ecNumber>
    </recommendedName>
</protein>
<evidence type="ECO:0000256" key="2">
    <source>
        <dbReference type="ARBA" id="ARBA00004906"/>
    </source>
</evidence>
<dbReference type="GO" id="GO:0008270">
    <property type="term" value="F:zinc ion binding"/>
    <property type="evidence" value="ECO:0007669"/>
    <property type="project" value="UniProtKB-UniRule"/>
</dbReference>
<feature type="region of interest" description="Disordered" evidence="11">
    <location>
        <begin position="400"/>
        <end position="457"/>
    </location>
</feature>
<dbReference type="Pfam" id="PF02207">
    <property type="entry name" value="zf-UBR"/>
    <property type="match status" value="1"/>
</dbReference>
<evidence type="ECO:0000256" key="1">
    <source>
        <dbReference type="ARBA" id="ARBA00000900"/>
    </source>
</evidence>
<reference evidence="13 14" key="1">
    <citation type="submission" date="2018-02" db="EMBL/GenBank/DDBJ databases">
        <title>Draft genome sequences of Elsinoe sp., causing black scab on jojoba.</title>
        <authorList>
            <person name="Stodart B."/>
            <person name="Jeffress S."/>
            <person name="Ash G."/>
            <person name="Arun Chinnappa K."/>
        </authorList>
    </citation>
    <scope>NUCLEOTIDE SEQUENCE [LARGE SCALE GENOMIC DNA]</scope>
    <source>
        <strain evidence="13 14">Hillstone_2</strain>
    </source>
</reference>
<dbReference type="InterPro" id="IPR042065">
    <property type="entry name" value="E3_ELL-like"/>
</dbReference>
<feature type="compositionally biased region" description="Pro residues" evidence="11">
    <location>
        <begin position="520"/>
        <end position="530"/>
    </location>
</feature>
<feature type="domain" description="UBR-type" evidence="12">
    <location>
        <begin position="85"/>
        <end position="157"/>
    </location>
</feature>
<dbReference type="InterPro" id="IPR055194">
    <property type="entry name" value="UBR1-like_WH"/>
</dbReference>
<dbReference type="CDD" id="cd16482">
    <property type="entry name" value="RING-H2_UBR1-like"/>
    <property type="match status" value="1"/>
</dbReference>
<dbReference type="InterPro" id="IPR013083">
    <property type="entry name" value="Znf_RING/FYVE/PHD"/>
</dbReference>
<sequence>MSTTELEAALSRSLRDLPHEYGYRYTKQAKLELRRILCTSLVGSEQNLSLLFPNTPPQDPQIEWSLRKAQNAVEGAEYTEAAKGHACGHIFKNGESSYHCKTCTTDDTCVLCARCFAESDHEGHAVFVSISPGNSGCCDCGDDEAWQRPVICGIHTADAPSKSTSTGKAAQPAALPAEVTEAIRITIGKSMDYLCDVFSCSPEQLRLAKSEPSVRADERLARLSPDKYEGEELVQDMTEFCLILWNDEKHTVDQVTNQVARACRKTKTYGDQKATEVDDAGRSLIEYSTDVSKLLEMSRILEQIKVSVTIRSSRDTFREYMCETIIDWLSDIAGCSVGSDAHIFRETICSELFRPWSVGSSKVNGQAGQAGIYDHEIEERRYNDFTERFIRITNIGNAVTLVGPGADDDDDSDNDEFGDDDLGIGDVDGDGDDDGDEEDDNQTERAEDVETETNPILQRAQIVRRAVIRRNPNVVNADMMDIEDEDGNVMVFPDDTQMDIDMDEEEDTANEVSEATMAGYPPPPPPPPPGQSLDPSPQAPATEGQEMIASEDMDDTETVIGSAKLPNLPKTPTNRIRTRNRSPKYWLVRPGNWTESTQPGSPENLNERLRIDFLVLYDLRLWKTLRDTLRHLFITTIITMAEYKRMLAIRFAGLYTLLAQLYLIADREPDHSIINLSLQILTTPSLTAEVVERANFLTHLMAILYTFLTTRQVGYPKDIMPTATLAFDAGAIANRRMFHFFIDAKYIFQSPAIQERIRTEPQYLKQFLDLVKLHQGICPNVRAVTEHVEYETDAWLSASLIMKDINRLSRLVVDAFFTIDLDQNANQFLVALKALIMFTTTSSLGLESARFNTCELKSPLSFTDIASADESPCIVPSTRVLNAHMSFHHPLHYITSWMLQAGKTMSREQMQSALSTAMVSVSNLQSKYSDAKTDNGPFSDVVRPDDWISAVFDAPLRVCVWLSQMRAGLWVRNGMTLRHQMHSYRSPTQRDVTYQRDIFMLQAGLILCNNGSTAAGEKFLRQMIHRFELQNWLAGNMKLAEGYEESQHMDVIEDFFYLLVVLLTEREELLPQNGLGKPSKRAIQRDIAHALCFKPLSYSDLANRLTERISDSEPFDGILEEMTNYKPPEGLNDNGTFELKSDHVDSIDPYYAFYTRNQREEADNIYRERQAKKNGIDKTEVVPEPELTPITSGLFQDLPAFTRCGTFNKLLREALRFAISGHERPTKVEKARIEPVLQLILHLILLSVNEDVAAGILDGSDQVGFVDRMITEPAESATIHDHLNAILDIEEYSACHPRVRAIIERAQQRRHRLFAEHNLLDPGSRTTTSTPLSSVSADKEAKKKAALERQARVMAQFKAQQSSFMTNQGLDWDVDDFSDEDKDAMEDVKADETTTETTREWPADACILCQEDATDDRLYGCFAFISPSGIQRQTPLNDPIYVQEVMDTPTSLDRSCEDVRPFGKASRNRVVTEKTSADGTHTKHETQGLGEGFKHYDHIVRDNVVTSCGHMMHFSCFDTYLSATQRRQSQQISRNHPENLEKKEFLCPLCKALGNAFLPVIWKPRKESYPGLLGQSSVDFEDWLVGDIQILDNVLEQSQTYEKGSLWVSERTSLAQDYIRQNFRSSIASQLLLDSTPQSPGGETSRRRSNPLASIFDLRRLSSSVGLTSAPMVNFTTGSELTKAYNVLCGSVETNCYVDSNRNLLQEGSPYLFTTLLQSVASSIAAVEIHHRGTASQYTLLSGIPEQTLTNLRVYCETVSSLMAMEQLKDPRKVAKLLNNQDMFSLSVLLGLSDFENRYVRPTPLRYNVFWSLTQCAFLPSSDWQKHGHNLIQLALLAEVVKVIIFHCTSTLGRDHHELKAPSQSADPAFVSFLETFSSFCGPTGCASPSEIMLSPPASNSLQRAVERHALIFLRKVLLLTHVRSGVDFSTASTALDPDASELDRVSSLLRIPSLFSLLDIFSAKSDVGNTLRAITKRWLQNDIRDERLAPLRRIDHPGIYELVGLPKTFDSLSEEAIKRRCPTTGKNVSDPVVCLFCGEIFCSQANCCRKNNLGGGSQHMAKCGGNVGLYINIRKCMVVFLHERNGSWSQAPYLDKYGEPDPTMRRHHQLFLNQKRYDKLLRDVWLSHGIPSVISRKLEGDINNGGWETL</sequence>
<comment type="similarity">
    <text evidence="8 10">Belongs to the E3 ubiquitin-protein ligase UBR1-like family.</text>
</comment>
<keyword evidence="3 10" id="KW-0808">Transferase</keyword>
<dbReference type="PANTHER" id="PTHR21497">
    <property type="entry name" value="UBIQUITIN LIGASE E3 ALPHA-RELATED"/>
    <property type="match status" value="1"/>
</dbReference>
<evidence type="ECO:0000256" key="9">
    <source>
        <dbReference type="PROSITE-ProRule" id="PRU00508"/>
    </source>
</evidence>
<dbReference type="EMBL" id="PTQR01000080">
    <property type="protein sequence ID" value="TKX21796.1"/>
    <property type="molecule type" value="Genomic_DNA"/>
</dbReference>
<feature type="compositionally biased region" description="Acidic residues" evidence="11">
    <location>
        <begin position="406"/>
        <end position="441"/>
    </location>
</feature>
<accession>A0A4U7AZ63</accession>
<dbReference type="InterPro" id="IPR039164">
    <property type="entry name" value="UBR1-like"/>
</dbReference>
<dbReference type="InterPro" id="IPR003769">
    <property type="entry name" value="ClpS_core"/>
</dbReference>
<evidence type="ECO:0000256" key="3">
    <source>
        <dbReference type="ARBA" id="ARBA00022679"/>
    </source>
</evidence>
<dbReference type="InterPro" id="IPR003126">
    <property type="entry name" value="Znf_UBR"/>
</dbReference>
<dbReference type="GO" id="GO:0000151">
    <property type="term" value="C:ubiquitin ligase complex"/>
    <property type="evidence" value="ECO:0007669"/>
    <property type="project" value="TreeGrafter"/>
</dbReference>
<dbReference type="InterPro" id="IPR014719">
    <property type="entry name" value="Ribosomal_bL12_C/ClpS-like"/>
</dbReference>
<dbReference type="Pfam" id="PF22960">
    <property type="entry name" value="WHD_UBR1"/>
    <property type="match status" value="1"/>
</dbReference>
<dbReference type="Gene3D" id="1.10.10.2670">
    <property type="entry name" value="E3 ubiquitin-protein ligase"/>
    <property type="match status" value="1"/>
</dbReference>
<dbReference type="InterPro" id="IPR044046">
    <property type="entry name" value="E3_ligase_UBR-like_C"/>
</dbReference>
<evidence type="ECO:0000256" key="5">
    <source>
        <dbReference type="ARBA" id="ARBA00022771"/>
    </source>
</evidence>
<keyword evidence="6 10" id="KW-0833">Ubl conjugation pathway</keyword>
<dbReference type="SUPFAM" id="SSF46785">
    <property type="entry name" value="Winged helix' DNA-binding domain"/>
    <property type="match status" value="1"/>
</dbReference>
<dbReference type="FunFam" id="2.10.110.30:FF:000001">
    <property type="entry name" value="E3 ubiquitin-protein ligase UBR2 isoform 1"/>
    <property type="match status" value="1"/>
</dbReference>
<dbReference type="GO" id="GO:0005737">
    <property type="term" value="C:cytoplasm"/>
    <property type="evidence" value="ECO:0007669"/>
    <property type="project" value="TreeGrafter"/>
</dbReference>
<keyword evidence="7 10" id="KW-0862">Zinc</keyword>
<dbReference type="InterPro" id="IPR036390">
    <property type="entry name" value="WH_DNA-bd_sf"/>
</dbReference>
<dbReference type="Pfam" id="PF02617">
    <property type="entry name" value="ClpS"/>
    <property type="match status" value="1"/>
</dbReference>
<dbReference type="UniPathway" id="UPA00143"/>
<comment type="pathway">
    <text evidence="2 10">Protein modification; protein ubiquitination.</text>
</comment>
<evidence type="ECO:0000256" key="11">
    <source>
        <dbReference type="SAM" id="MobiDB-lite"/>
    </source>
</evidence>
<dbReference type="Gene3D" id="2.10.110.30">
    <property type="match status" value="1"/>
</dbReference>
<dbReference type="SMART" id="SM00396">
    <property type="entry name" value="ZnF_UBR1"/>
    <property type="match status" value="1"/>
</dbReference>
<dbReference type="PANTHER" id="PTHR21497:SF24">
    <property type="entry name" value="E3 UBIQUITIN-PROTEIN LIGASE UBR1"/>
    <property type="match status" value="1"/>
</dbReference>
<dbReference type="Gene3D" id="3.30.1390.10">
    <property type="match status" value="1"/>
</dbReference>
<dbReference type="Pfam" id="PF18995">
    <property type="entry name" value="PRT6_C"/>
    <property type="match status" value="1"/>
</dbReference>
<evidence type="ECO:0000256" key="4">
    <source>
        <dbReference type="ARBA" id="ARBA00022723"/>
    </source>
</evidence>
<keyword evidence="4 10" id="KW-0479">Metal-binding</keyword>
<evidence type="ECO:0000313" key="13">
    <source>
        <dbReference type="EMBL" id="TKX21796.1"/>
    </source>
</evidence>
<evidence type="ECO:0000313" key="14">
    <source>
        <dbReference type="Proteomes" id="UP000308133"/>
    </source>
</evidence>
<feature type="compositionally biased region" description="Polar residues" evidence="11">
    <location>
        <begin position="1324"/>
        <end position="1336"/>
    </location>
</feature>
<comment type="function">
    <text evidence="10">Ubiquitin ligase protein which is a component of the N-end rule pathway. Recognizes and binds to proteins bearing specific N-terminal residues that are destabilizing according to the N-end rule, leading to their ubiquitination and subsequent degradation.</text>
</comment>
<keyword evidence="5 10" id="KW-0863">Zinc-finger</keyword>
<dbReference type="GO" id="GO:0071596">
    <property type="term" value="P:ubiquitin-dependent protein catabolic process via the N-end rule pathway"/>
    <property type="evidence" value="ECO:0007669"/>
    <property type="project" value="UniProtKB-UniRule"/>
</dbReference>
<dbReference type="CDD" id="cd19673">
    <property type="entry name" value="UBR-box_UBR3"/>
    <property type="match status" value="1"/>
</dbReference>
<evidence type="ECO:0000256" key="6">
    <source>
        <dbReference type="ARBA" id="ARBA00022786"/>
    </source>
</evidence>
<evidence type="ECO:0000256" key="8">
    <source>
        <dbReference type="ARBA" id="ARBA00046341"/>
    </source>
</evidence>
<feature type="region of interest" description="Disordered" evidence="11">
    <location>
        <begin position="504"/>
        <end position="544"/>
    </location>
</feature>
<dbReference type="GO" id="GO:0061630">
    <property type="term" value="F:ubiquitin protein ligase activity"/>
    <property type="evidence" value="ECO:0007669"/>
    <property type="project" value="UniProtKB-UniRule"/>
</dbReference>
<evidence type="ECO:0000256" key="10">
    <source>
        <dbReference type="RuleBase" id="RU366018"/>
    </source>
</evidence>
<feature type="zinc finger region" description="UBR-type" evidence="9">
    <location>
        <begin position="85"/>
        <end position="157"/>
    </location>
</feature>
<evidence type="ECO:0000259" key="12">
    <source>
        <dbReference type="PROSITE" id="PS51157"/>
    </source>
</evidence>
<dbReference type="PROSITE" id="PS51157">
    <property type="entry name" value="ZF_UBR"/>
    <property type="match status" value="1"/>
</dbReference>
<name>A0A4U7AZ63_9PEZI</name>
<dbReference type="Proteomes" id="UP000308133">
    <property type="component" value="Unassembled WGS sequence"/>
</dbReference>
<gene>
    <name evidence="13" type="ORF">C1H76_6293</name>
</gene>
<dbReference type="GO" id="GO:0016567">
    <property type="term" value="P:protein ubiquitination"/>
    <property type="evidence" value="ECO:0007669"/>
    <property type="project" value="UniProtKB-UniRule"/>
</dbReference>
<proteinExistence type="inferred from homology"/>
<dbReference type="EC" id="2.3.2.27" evidence="10"/>
<evidence type="ECO:0000256" key="7">
    <source>
        <dbReference type="ARBA" id="ARBA00022833"/>
    </source>
</evidence>
<comment type="caution">
    <text evidence="13">The sequence shown here is derived from an EMBL/GenBank/DDBJ whole genome shotgun (WGS) entry which is preliminary data.</text>
</comment>
<organism evidence="13 14">
    <name type="scientific">Elsinoe australis</name>
    <dbReference type="NCBI Taxonomy" id="40998"/>
    <lineage>
        <taxon>Eukaryota</taxon>
        <taxon>Fungi</taxon>
        <taxon>Dikarya</taxon>
        <taxon>Ascomycota</taxon>
        <taxon>Pezizomycotina</taxon>
        <taxon>Dothideomycetes</taxon>
        <taxon>Dothideomycetidae</taxon>
        <taxon>Myriangiales</taxon>
        <taxon>Elsinoaceae</taxon>
        <taxon>Elsinoe</taxon>
    </lineage>
</organism>
<dbReference type="Gene3D" id="3.30.40.10">
    <property type="entry name" value="Zinc/RING finger domain, C3HC4 (zinc finger)"/>
    <property type="match status" value="1"/>
</dbReference>
<feature type="region of interest" description="Disordered" evidence="11">
    <location>
        <begin position="1320"/>
        <end position="1339"/>
    </location>
</feature>
<comment type="catalytic activity">
    <reaction evidence="1 10">
        <text>S-ubiquitinyl-[E2 ubiquitin-conjugating enzyme]-L-cysteine + [acceptor protein]-L-lysine = [E2 ubiquitin-conjugating enzyme]-L-cysteine + N(6)-ubiquitinyl-[acceptor protein]-L-lysine.</text>
        <dbReference type="EC" id="2.3.2.27"/>
    </reaction>
</comment>